<evidence type="ECO:0000313" key="3">
    <source>
        <dbReference type="Proteomes" id="UP001081071"/>
    </source>
</evidence>
<dbReference type="Gene3D" id="3.20.20.150">
    <property type="entry name" value="Divalent-metal-dependent TIM barrel enzymes"/>
    <property type="match status" value="1"/>
</dbReference>
<proteinExistence type="predicted"/>
<reference evidence="2" key="1">
    <citation type="submission" date="2022-12" db="EMBL/GenBank/DDBJ databases">
        <authorList>
            <person name="Krivoruchko A.V."/>
            <person name="Elkin A."/>
        </authorList>
    </citation>
    <scope>NUCLEOTIDE SEQUENCE</scope>
    <source>
        <strain evidence="2">IEGM 1391</strain>
    </source>
</reference>
<keyword evidence="2" id="KW-0413">Isomerase</keyword>
<dbReference type="GO" id="GO:0016853">
    <property type="term" value="F:isomerase activity"/>
    <property type="evidence" value="ECO:0007669"/>
    <property type="project" value="UniProtKB-KW"/>
</dbReference>
<feature type="domain" description="Xylose isomerase-like TIM barrel" evidence="1">
    <location>
        <begin position="27"/>
        <end position="271"/>
    </location>
</feature>
<gene>
    <name evidence="2" type="ORF">O4220_16980</name>
</gene>
<dbReference type="Pfam" id="PF01261">
    <property type="entry name" value="AP_endonuc_2"/>
    <property type="match status" value="1"/>
</dbReference>
<dbReference type="SUPFAM" id="SSF51658">
    <property type="entry name" value="Xylose isomerase-like"/>
    <property type="match status" value="1"/>
</dbReference>
<dbReference type="InterPro" id="IPR036237">
    <property type="entry name" value="Xyl_isomerase-like_sf"/>
</dbReference>
<dbReference type="PANTHER" id="PTHR12110:SF41">
    <property type="entry name" value="INOSOSE DEHYDRATASE"/>
    <property type="match status" value="1"/>
</dbReference>
<accession>A0ABT4MGU2</accession>
<dbReference type="EMBL" id="JAPWIJ010000006">
    <property type="protein sequence ID" value="MCZ4520208.1"/>
    <property type="molecule type" value="Genomic_DNA"/>
</dbReference>
<sequence length="292" mass="31130">MFDSRLGCSTISFRHLPLGSALDVIGELGFAEIDLGSLPGVCDHVPLDLGDRGVREVVEVVQRSGLAVRSINCDVGDLNDPTTNLGAVVHLERLLELASQVGAQALVLPNGALGHEPIESLDFDLDRVAANLNYASTRAHRHGVNVWTESLHVFRLCCTTGRAAALAERIDPAIGIVMDFSHIVASGGDPIHFARSMGSRISHVHVRDATRGDVRLDGADAIDDPGNINVSVGRGEVDFRGGIDALRSVGFNGHFALELETRDISDEQRPAATTAAGDLITELLLDTHQETS</sequence>
<dbReference type="RefSeq" id="WP_269606250.1">
    <property type="nucleotide sequence ID" value="NZ_JAPWIJ010000006.1"/>
</dbReference>
<evidence type="ECO:0000313" key="2">
    <source>
        <dbReference type="EMBL" id="MCZ4520208.1"/>
    </source>
</evidence>
<organism evidence="2 3">
    <name type="scientific">Rhodococcus ruber</name>
    <dbReference type="NCBI Taxonomy" id="1830"/>
    <lineage>
        <taxon>Bacteria</taxon>
        <taxon>Bacillati</taxon>
        <taxon>Actinomycetota</taxon>
        <taxon>Actinomycetes</taxon>
        <taxon>Mycobacteriales</taxon>
        <taxon>Nocardiaceae</taxon>
        <taxon>Rhodococcus</taxon>
    </lineage>
</organism>
<evidence type="ECO:0000259" key="1">
    <source>
        <dbReference type="Pfam" id="PF01261"/>
    </source>
</evidence>
<comment type="caution">
    <text evidence="2">The sequence shown here is derived from an EMBL/GenBank/DDBJ whole genome shotgun (WGS) entry which is preliminary data.</text>
</comment>
<dbReference type="InterPro" id="IPR013022">
    <property type="entry name" value="Xyl_isomerase-like_TIM-brl"/>
</dbReference>
<dbReference type="PANTHER" id="PTHR12110">
    <property type="entry name" value="HYDROXYPYRUVATE ISOMERASE"/>
    <property type="match status" value="1"/>
</dbReference>
<dbReference type="Proteomes" id="UP001081071">
    <property type="component" value="Unassembled WGS sequence"/>
</dbReference>
<keyword evidence="3" id="KW-1185">Reference proteome</keyword>
<dbReference type="InterPro" id="IPR050312">
    <property type="entry name" value="IolE/XylAMocC-like"/>
</dbReference>
<protein>
    <submittedName>
        <fullName evidence="2">Sugar phosphate isomerase/epimerase</fullName>
    </submittedName>
</protein>
<name>A0ABT4MGU2_9NOCA</name>